<dbReference type="EMBL" id="RWGY01000469">
    <property type="protein sequence ID" value="TVU01257.1"/>
    <property type="molecule type" value="Genomic_DNA"/>
</dbReference>
<keyword evidence="5 7" id="KW-0720">Serine protease</keyword>
<dbReference type="InterPro" id="IPR041469">
    <property type="entry name" value="Subtilisin-like_FN3"/>
</dbReference>
<dbReference type="OrthoDB" id="206201at2759"/>
<feature type="domain" description="Inhibitor I9" evidence="10">
    <location>
        <begin position="40"/>
        <end position="119"/>
    </location>
</feature>
<feature type="signal peptide" evidence="8">
    <location>
        <begin position="1"/>
        <end position="21"/>
    </location>
</feature>
<dbReference type="PANTHER" id="PTHR10795">
    <property type="entry name" value="PROPROTEIN CONVERTASE SUBTILISIN/KEXIN"/>
    <property type="match status" value="1"/>
</dbReference>
<dbReference type="InterPro" id="IPR010259">
    <property type="entry name" value="S8pro/Inhibitor_I9"/>
</dbReference>
<dbReference type="CDD" id="cd04852">
    <property type="entry name" value="Peptidases_S8_3"/>
    <property type="match status" value="1"/>
</dbReference>
<evidence type="ECO:0000256" key="8">
    <source>
        <dbReference type="SAM" id="SignalP"/>
    </source>
</evidence>
<feature type="chain" id="PRO_5023899687" description="Subtilisin-like protease fibronectin type-III domain-containing protein" evidence="8">
    <location>
        <begin position="22"/>
        <end position="751"/>
    </location>
</feature>
<dbReference type="Gene3D" id="3.50.30.30">
    <property type="match status" value="1"/>
</dbReference>
<dbReference type="PROSITE" id="PS00138">
    <property type="entry name" value="SUBTILASE_SER"/>
    <property type="match status" value="1"/>
</dbReference>
<sequence>MNARLLHHLAVFLLLTQFTHSTLVPKNKNHPKLKPHASNTYIVHANHLAKPPNFASLDHWYHSLVAAHSPRAAANTSGRILYTYDTVMHGFAVQLTGDEARRMSTAPGVTGVHNDREFKFLTTRSPGFLGLDTDFGVWPETDFGDGVIIGFVDTGIWPESPSFNDRGLGPVRPSWRGGCVDAMYFNASLCNKIVGAKAFDADAVAMGSAFVSPRDFLGHGTHVSSTAAGSDVRDAGIGIFARGTARGVAPKARIAMYMVNDTAPSGAANVAAAIDAAVKDGVDIISLSLGFHQAPFHDDPLAIAAFGAERKGVFVVLAGGNDGPNASSVVNVAPWMTTVGASTIDRMFPAMLRLGDGVVITGQSLYTRKANGSMTPLVPISCRQREELTPDRIMGKIVVCTDGGSAETLIRDAGGAGMVAVDNRTSSLGGLDAKHMEFSFPGMVLSNTDGEKVNSYLASSPYPVASMVFTCETAIGENRAPMVAWFSSRGPNPIVPEILKPDLVAPGLNIFAAWQSEYETRSGTSMACPHVAGAAALIKKKHGEWTPAMIRSALITTAGTLDNTDRGILDSAVIAGRRGATAATPFAVGAGHVRPQLAMDPGLVYDAGERDYVDFLCALNYSAKQIRLFAPDFVKCTRTLPGGVAGLNYPSFVVAFDNGTDVRTLTRTVTAVSEKAEAYNVTVVAPERVKVTVTPATLEFTKPNEKKSYTVEFRSLAGGNATGGPGWGFGSISWDNEAHRVRSPVAFQWKN</sequence>
<evidence type="ECO:0000256" key="1">
    <source>
        <dbReference type="ARBA" id="ARBA00011073"/>
    </source>
</evidence>
<feature type="non-terminal residue" evidence="12">
    <location>
        <position position="1"/>
    </location>
</feature>
<evidence type="ECO:0000259" key="10">
    <source>
        <dbReference type="Pfam" id="PF05922"/>
    </source>
</evidence>
<dbReference type="InterPro" id="IPR037045">
    <property type="entry name" value="S8pro/Inhibitor_I9_sf"/>
</dbReference>
<dbReference type="Gene3D" id="2.60.40.2310">
    <property type="match status" value="1"/>
</dbReference>
<evidence type="ECO:0000256" key="6">
    <source>
        <dbReference type="PIRSR" id="PIRSR615500-1"/>
    </source>
</evidence>
<dbReference type="Gramene" id="TVU01257">
    <property type="protein sequence ID" value="TVU01257"/>
    <property type="gene ID" value="EJB05_53296"/>
</dbReference>
<dbReference type="SUPFAM" id="SSF52743">
    <property type="entry name" value="Subtilisin-like"/>
    <property type="match status" value="1"/>
</dbReference>
<evidence type="ECO:0008006" key="14">
    <source>
        <dbReference type="Google" id="ProtNLM"/>
    </source>
</evidence>
<dbReference type="PROSITE" id="PS51892">
    <property type="entry name" value="SUBTILASE"/>
    <property type="match status" value="1"/>
</dbReference>
<dbReference type="GO" id="GO:0004252">
    <property type="term" value="F:serine-type endopeptidase activity"/>
    <property type="evidence" value="ECO:0007669"/>
    <property type="project" value="UniProtKB-UniRule"/>
</dbReference>
<dbReference type="InterPro" id="IPR015500">
    <property type="entry name" value="Peptidase_S8_subtilisin-rel"/>
</dbReference>
<feature type="active site" description="Charge relay system" evidence="6 7">
    <location>
        <position position="525"/>
    </location>
</feature>
<dbReference type="Gene3D" id="3.40.50.200">
    <property type="entry name" value="Peptidase S8/S53 domain"/>
    <property type="match status" value="1"/>
</dbReference>
<evidence type="ECO:0000259" key="9">
    <source>
        <dbReference type="Pfam" id="PF00082"/>
    </source>
</evidence>
<evidence type="ECO:0000313" key="12">
    <source>
        <dbReference type="EMBL" id="TVU01257.1"/>
    </source>
</evidence>
<dbReference type="InterPro" id="IPR000209">
    <property type="entry name" value="Peptidase_S8/S53_dom"/>
</dbReference>
<comment type="caution">
    <text evidence="12">The sequence shown here is derived from an EMBL/GenBank/DDBJ whole genome shotgun (WGS) entry which is preliminary data.</text>
</comment>
<dbReference type="PROSITE" id="PS00137">
    <property type="entry name" value="SUBTILASE_HIS"/>
    <property type="match status" value="1"/>
</dbReference>
<evidence type="ECO:0000256" key="5">
    <source>
        <dbReference type="ARBA" id="ARBA00022825"/>
    </source>
</evidence>
<dbReference type="Proteomes" id="UP000324897">
    <property type="component" value="Unassembled WGS sequence"/>
</dbReference>
<dbReference type="InterPro" id="IPR023828">
    <property type="entry name" value="Peptidase_S8_Ser-AS"/>
</dbReference>
<keyword evidence="4 7" id="KW-0378">Hydrolase</keyword>
<dbReference type="CDD" id="cd02120">
    <property type="entry name" value="PA_subtilisin_like"/>
    <property type="match status" value="1"/>
</dbReference>
<gene>
    <name evidence="12" type="ORF">EJB05_53296</name>
</gene>
<dbReference type="InterPro" id="IPR036852">
    <property type="entry name" value="Peptidase_S8/S53_dom_sf"/>
</dbReference>
<evidence type="ECO:0000256" key="4">
    <source>
        <dbReference type="ARBA" id="ARBA00022801"/>
    </source>
</evidence>
<feature type="domain" description="Subtilisin-like protease fibronectin type-III" evidence="11">
    <location>
        <begin position="647"/>
        <end position="746"/>
    </location>
</feature>
<dbReference type="Pfam" id="PF05922">
    <property type="entry name" value="Inhibitor_I9"/>
    <property type="match status" value="1"/>
</dbReference>
<dbReference type="PRINTS" id="PR00723">
    <property type="entry name" value="SUBTILISIN"/>
</dbReference>
<dbReference type="AlphaFoldDB" id="A0A5J9SQQ0"/>
<proteinExistence type="inferred from homology"/>
<dbReference type="GO" id="GO:0006508">
    <property type="term" value="P:proteolysis"/>
    <property type="evidence" value="ECO:0007669"/>
    <property type="project" value="UniProtKB-KW"/>
</dbReference>
<protein>
    <recommendedName>
        <fullName evidence="14">Subtilisin-like protease fibronectin type-III domain-containing protein</fullName>
    </recommendedName>
</protein>
<feature type="domain" description="Peptidase S8/S53" evidence="9">
    <location>
        <begin position="144"/>
        <end position="567"/>
    </location>
</feature>
<keyword evidence="3 8" id="KW-0732">Signal</keyword>
<reference evidence="12 13" key="1">
    <citation type="journal article" date="2019" name="Sci. Rep.">
        <title>A high-quality genome of Eragrostis curvula grass provides insights into Poaceae evolution and supports new strategies to enhance forage quality.</title>
        <authorList>
            <person name="Carballo J."/>
            <person name="Santos B.A.C.M."/>
            <person name="Zappacosta D."/>
            <person name="Garbus I."/>
            <person name="Selva J.P."/>
            <person name="Gallo C.A."/>
            <person name="Diaz A."/>
            <person name="Albertini E."/>
            <person name="Caccamo M."/>
            <person name="Echenique V."/>
        </authorList>
    </citation>
    <scope>NUCLEOTIDE SEQUENCE [LARGE SCALE GENOMIC DNA]</scope>
    <source>
        <strain evidence="13">cv. Victoria</strain>
        <tissue evidence="12">Leaf</tissue>
    </source>
</reference>
<evidence type="ECO:0000256" key="2">
    <source>
        <dbReference type="ARBA" id="ARBA00022670"/>
    </source>
</evidence>
<name>A0A5J9SQQ0_9POAL</name>
<dbReference type="InterPro" id="IPR045051">
    <property type="entry name" value="SBT"/>
</dbReference>
<dbReference type="InterPro" id="IPR034197">
    <property type="entry name" value="Peptidases_S8_3"/>
</dbReference>
<feature type="active site" description="Charge relay system" evidence="6 7">
    <location>
        <position position="153"/>
    </location>
</feature>
<dbReference type="InterPro" id="IPR022398">
    <property type="entry name" value="Peptidase_S8_His-AS"/>
</dbReference>
<evidence type="ECO:0000256" key="3">
    <source>
        <dbReference type="ARBA" id="ARBA00022729"/>
    </source>
</evidence>
<evidence type="ECO:0000259" key="11">
    <source>
        <dbReference type="Pfam" id="PF17766"/>
    </source>
</evidence>
<dbReference type="Pfam" id="PF00082">
    <property type="entry name" value="Peptidase_S8"/>
    <property type="match status" value="1"/>
</dbReference>
<keyword evidence="13" id="KW-1185">Reference proteome</keyword>
<organism evidence="12 13">
    <name type="scientific">Eragrostis curvula</name>
    <name type="common">weeping love grass</name>
    <dbReference type="NCBI Taxonomy" id="38414"/>
    <lineage>
        <taxon>Eukaryota</taxon>
        <taxon>Viridiplantae</taxon>
        <taxon>Streptophyta</taxon>
        <taxon>Embryophyta</taxon>
        <taxon>Tracheophyta</taxon>
        <taxon>Spermatophyta</taxon>
        <taxon>Magnoliopsida</taxon>
        <taxon>Liliopsida</taxon>
        <taxon>Poales</taxon>
        <taxon>Poaceae</taxon>
        <taxon>PACMAD clade</taxon>
        <taxon>Chloridoideae</taxon>
        <taxon>Eragrostideae</taxon>
        <taxon>Eragrostidinae</taxon>
        <taxon>Eragrostis</taxon>
    </lineage>
</organism>
<evidence type="ECO:0000313" key="13">
    <source>
        <dbReference type="Proteomes" id="UP000324897"/>
    </source>
</evidence>
<accession>A0A5J9SQQ0</accession>
<keyword evidence="2 7" id="KW-0645">Protease</keyword>
<feature type="active site" description="Charge relay system" evidence="6 7">
    <location>
        <position position="219"/>
    </location>
</feature>
<dbReference type="Pfam" id="PF17766">
    <property type="entry name" value="fn3_6"/>
    <property type="match status" value="1"/>
</dbReference>
<dbReference type="Gene3D" id="3.30.70.80">
    <property type="entry name" value="Peptidase S8 propeptide/proteinase inhibitor I9"/>
    <property type="match status" value="1"/>
</dbReference>
<comment type="similarity">
    <text evidence="1 7">Belongs to the peptidase S8 family.</text>
</comment>
<evidence type="ECO:0000256" key="7">
    <source>
        <dbReference type="PROSITE-ProRule" id="PRU01240"/>
    </source>
</evidence>